<evidence type="ECO:0000313" key="2">
    <source>
        <dbReference type="Proteomes" id="UP001367508"/>
    </source>
</evidence>
<protein>
    <recommendedName>
        <fullName evidence="3">Reverse transcriptase domain-containing protein</fullName>
    </recommendedName>
</protein>
<dbReference type="Gene3D" id="3.60.10.10">
    <property type="entry name" value="Endonuclease/exonuclease/phosphatase"/>
    <property type="match status" value="1"/>
</dbReference>
<dbReference type="EMBL" id="JAYMYQ010000001">
    <property type="protein sequence ID" value="KAK7362288.1"/>
    <property type="molecule type" value="Genomic_DNA"/>
</dbReference>
<sequence>MVCWVGSSTYRKHALRWCKDNLQGHLQAKRDIGGGTWCVLSDFNNIHSSAEQRSVGTNTDNGMIQQFNEFINQMNLDEPQAIGRKFTWMKVDRKSMSWIDSILVSGRWCEEWPLILVLKVDFQRAYDAFLRVLWGRLRFPHHCQRWLKACLSLGRVSILTNDSTIRETQIHCGLAPSRNRTWSYRYALRTPLMIDGKGRLPSLLHKEMEKFQLLGMLTGEEAHPLGLLGIENDQVGTWFGCDLKRDIRNGESTRFWVDRWGEHGVLRDMYSRLYNLAPCSFPTLRKGRLMTGPTLGERHASESADAMLQGTASGKSTLTMLFGNWYVLLTLSYSLLSQCSMHKYHCGIARKINILVSFFSLLFLSLLSPGNPRSPNHCSTHFILSVRDLIFRPIFSIFFLSSSSSSSS</sequence>
<dbReference type="SUPFAM" id="SSF56219">
    <property type="entry name" value="DNase I-like"/>
    <property type="match status" value="1"/>
</dbReference>
<reference evidence="1 2" key="1">
    <citation type="submission" date="2024-01" db="EMBL/GenBank/DDBJ databases">
        <title>The genomes of 5 underutilized Papilionoideae crops provide insights into root nodulation and disease resistanc.</title>
        <authorList>
            <person name="Jiang F."/>
        </authorList>
    </citation>
    <scope>NUCLEOTIDE SEQUENCE [LARGE SCALE GENOMIC DNA]</scope>
    <source>
        <strain evidence="1">LVBAO_FW01</strain>
        <tissue evidence="1">Leaves</tissue>
    </source>
</reference>
<dbReference type="Proteomes" id="UP001367508">
    <property type="component" value="Unassembled WGS sequence"/>
</dbReference>
<name>A0AAN9N2Y7_CANGL</name>
<gene>
    <name evidence="1" type="ORF">VNO77_04398</name>
</gene>
<accession>A0AAN9N2Y7</accession>
<dbReference type="InterPro" id="IPR036691">
    <property type="entry name" value="Endo/exonu/phosph_ase_sf"/>
</dbReference>
<organism evidence="1 2">
    <name type="scientific">Canavalia gladiata</name>
    <name type="common">Sword bean</name>
    <name type="synonym">Dolichos gladiatus</name>
    <dbReference type="NCBI Taxonomy" id="3824"/>
    <lineage>
        <taxon>Eukaryota</taxon>
        <taxon>Viridiplantae</taxon>
        <taxon>Streptophyta</taxon>
        <taxon>Embryophyta</taxon>
        <taxon>Tracheophyta</taxon>
        <taxon>Spermatophyta</taxon>
        <taxon>Magnoliopsida</taxon>
        <taxon>eudicotyledons</taxon>
        <taxon>Gunneridae</taxon>
        <taxon>Pentapetalae</taxon>
        <taxon>rosids</taxon>
        <taxon>fabids</taxon>
        <taxon>Fabales</taxon>
        <taxon>Fabaceae</taxon>
        <taxon>Papilionoideae</taxon>
        <taxon>50 kb inversion clade</taxon>
        <taxon>NPAAA clade</taxon>
        <taxon>indigoferoid/millettioid clade</taxon>
        <taxon>Phaseoleae</taxon>
        <taxon>Canavalia</taxon>
    </lineage>
</organism>
<evidence type="ECO:0000313" key="1">
    <source>
        <dbReference type="EMBL" id="KAK7362288.1"/>
    </source>
</evidence>
<proteinExistence type="predicted"/>
<dbReference type="AlphaFoldDB" id="A0AAN9N2Y7"/>
<evidence type="ECO:0008006" key="3">
    <source>
        <dbReference type="Google" id="ProtNLM"/>
    </source>
</evidence>
<keyword evidence="2" id="KW-1185">Reference proteome</keyword>
<comment type="caution">
    <text evidence="1">The sequence shown here is derived from an EMBL/GenBank/DDBJ whole genome shotgun (WGS) entry which is preliminary data.</text>
</comment>